<accession>A0ACB8EXN8</accession>
<organism evidence="1 2">
    <name type="scientific">Sphaerodactylus townsendi</name>
    <dbReference type="NCBI Taxonomy" id="933632"/>
    <lineage>
        <taxon>Eukaryota</taxon>
        <taxon>Metazoa</taxon>
        <taxon>Chordata</taxon>
        <taxon>Craniata</taxon>
        <taxon>Vertebrata</taxon>
        <taxon>Euteleostomi</taxon>
        <taxon>Lepidosauria</taxon>
        <taxon>Squamata</taxon>
        <taxon>Bifurcata</taxon>
        <taxon>Gekkota</taxon>
        <taxon>Sphaerodactylidae</taxon>
        <taxon>Sphaerodactylus</taxon>
    </lineage>
</organism>
<keyword evidence="2" id="KW-1185">Reference proteome</keyword>
<sequence>MELSCGVGARASQTVATTAALPPPAPPLGPGLLMDGEGPGEDDYESLPTGASLSTHMTAGAVAGILEHTVMYPVDSVKLELLNSVAFFPELFVRQTTMPN</sequence>
<dbReference type="EMBL" id="CM037625">
    <property type="protein sequence ID" value="KAH7997562.1"/>
    <property type="molecule type" value="Genomic_DNA"/>
</dbReference>
<protein>
    <submittedName>
        <fullName evidence="1">Uncharacterized protein</fullName>
    </submittedName>
</protein>
<reference evidence="1" key="1">
    <citation type="submission" date="2021-08" db="EMBL/GenBank/DDBJ databases">
        <title>The first chromosome-level gecko genome reveals the dynamic sex chromosomes of Neotropical dwarf geckos (Sphaerodactylidae: Sphaerodactylus).</title>
        <authorList>
            <person name="Pinto B.J."/>
            <person name="Keating S.E."/>
            <person name="Gamble T."/>
        </authorList>
    </citation>
    <scope>NUCLEOTIDE SEQUENCE</scope>
    <source>
        <strain evidence="1">TG3544</strain>
    </source>
</reference>
<name>A0ACB8EXN8_9SAUR</name>
<comment type="caution">
    <text evidence="1">The sequence shown here is derived from an EMBL/GenBank/DDBJ whole genome shotgun (WGS) entry which is preliminary data.</text>
</comment>
<dbReference type="Proteomes" id="UP000827872">
    <property type="component" value="Linkage Group LG12"/>
</dbReference>
<evidence type="ECO:0000313" key="1">
    <source>
        <dbReference type="EMBL" id="KAH7997562.1"/>
    </source>
</evidence>
<evidence type="ECO:0000313" key="2">
    <source>
        <dbReference type="Proteomes" id="UP000827872"/>
    </source>
</evidence>
<proteinExistence type="predicted"/>
<gene>
    <name evidence="1" type="ORF">K3G42_001744</name>
</gene>